<dbReference type="Pfam" id="PF00892">
    <property type="entry name" value="EamA"/>
    <property type="match status" value="1"/>
</dbReference>
<protein>
    <recommendedName>
        <fullName evidence="8">EamA domain-containing protein</fullName>
    </recommendedName>
</protein>
<sequence>MSASRVTISRLSTRSSSLRRNATTSSSPISSLIKSSSSDSAKRFSTTSRLPMVLRSLGLSMMPLHSAIASARLRSILAVESQSWGLIPQVSPPLTTNVLPPLTTNVASLDHWCRLLRPPVPVAASLNHRQENRKIKPTKLHKPHVESKTSFRKVAVLHALKSLQVSLVQQGMLPTDTNNNKITVTLFMNLYTASLNYISSTSQSAMINLLPAFTYVLSIASRQEQAELNQLRGVGKLLGTIASVSGAFTLILCHRKSVTSMIFASDFTQDIVGYAMIVFGTLSFSAWIVLQKPMMERYPAGLSITAIMYLFGTLQTCLIAIFTSHEASKWKLNWDLELLNIVTGGILNGGVAMFIFTWCAKKRGPLFVAVFSPLNLLFTAVIEMVILGTTMNFGGMLGSVMIVGGLYMFLWSKAKEETKDAEEADEILSPFLPQSTETRTQNLV</sequence>
<evidence type="ECO:0000259" key="8">
    <source>
        <dbReference type="Pfam" id="PF00892"/>
    </source>
</evidence>
<evidence type="ECO:0000256" key="2">
    <source>
        <dbReference type="ARBA" id="ARBA00007635"/>
    </source>
</evidence>
<feature type="transmembrane region" description="Helical" evidence="7">
    <location>
        <begin position="233"/>
        <end position="251"/>
    </location>
</feature>
<comment type="caution">
    <text evidence="9">The sequence shown here is derived from an EMBL/GenBank/DDBJ whole genome shotgun (WGS) entry which is preliminary data.</text>
</comment>
<dbReference type="AlphaFoldDB" id="A0AAP0JW86"/>
<feature type="transmembrane region" description="Helical" evidence="7">
    <location>
        <begin position="393"/>
        <end position="411"/>
    </location>
</feature>
<dbReference type="InterPro" id="IPR000620">
    <property type="entry name" value="EamA_dom"/>
</dbReference>
<feature type="transmembrane region" description="Helical" evidence="7">
    <location>
        <begin position="302"/>
        <end position="323"/>
    </location>
</feature>
<gene>
    <name evidence="9" type="ORF">Scep_010993</name>
</gene>
<keyword evidence="3 7" id="KW-0812">Transmembrane</keyword>
<evidence type="ECO:0000256" key="7">
    <source>
        <dbReference type="SAM" id="Phobius"/>
    </source>
</evidence>
<dbReference type="GO" id="GO:0016020">
    <property type="term" value="C:membrane"/>
    <property type="evidence" value="ECO:0007669"/>
    <property type="project" value="UniProtKB-SubCell"/>
</dbReference>
<reference evidence="9 10" key="1">
    <citation type="submission" date="2024-01" db="EMBL/GenBank/DDBJ databases">
        <title>Genome assemblies of Stephania.</title>
        <authorList>
            <person name="Yang L."/>
        </authorList>
    </citation>
    <scope>NUCLEOTIDE SEQUENCE [LARGE SCALE GENOMIC DNA]</scope>
    <source>
        <strain evidence="9">JXDWG</strain>
        <tissue evidence="9">Leaf</tissue>
    </source>
</reference>
<feature type="transmembrane region" description="Helical" evidence="7">
    <location>
        <begin position="271"/>
        <end position="290"/>
    </location>
</feature>
<evidence type="ECO:0000313" key="10">
    <source>
        <dbReference type="Proteomes" id="UP001419268"/>
    </source>
</evidence>
<comment type="similarity">
    <text evidence="2">Belongs to the drug/metabolite transporter (DMT) superfamily. Plant drug/metabolite exporter (P-DME) (TC 2.A.7.4) family.</text>
</comment>
<dbReference type="GO" id="GO:0022857">
    <property type="term" value="F:transmembrane transporter activity"/>
    <property type="evidence" value="ECO:0007669"/>
    <property type="project" value="InterPro"/>
</dbReference>
<comment type="subcellular location">
    <subcellularLocation>
        <location evidence="1">Membrane</location>
        <topology evidence="1">Multi-pass membrane protein</topology>
    </subcellularLocation>
</comment>
<keyword evidence="10" id="KW-1185">Reference proteome</keyword>
<evidence type="ECO:0000256" key="4">
    <source>
        <dbReference type="ARBA" id="ARBA00022989"/>
    </source>
</evidence>
<evidence type="ECO:0000256" key="3">
    <source>
        <dbReference type="ARBA" id="ARBA00022692"/>
    </source>
</evidence>
<feature type="region of interest" description="Disordered" evidence="6">
    <location>
        <begin position="1"/>
        <end position="34"/>
    </location>
</feature>
<dbReference type="SUPFAM" id="SSF103481">
    <property type="entry name" value="Multidrug resistance efflux transporter EmrE"/>
    <property type="match status" value="1"/>
</dbReference>
<evidence type="ECO:0000256" key="6">
    <source>
        <dbReference type="SAM" id="MobiDB-lite"/>
    </source>
</evidence>
<dbReference type="Proteomes" id="UP001419268">
    <property type="component" value="Unassembled WGS sequence"/>
</dbReference>
<feature type="transmembrane region" description="Helical" evidence="7">
    <location>
        <begin position="338"/>
        <end position="359"/>
    </location>
</feature>
<dbReference type="InterPro" id="IPR030184">
    <property type="entry name" value="WAT1-related"/>
</dbReference>
<dbReference type="InterPro" id="IPR037185">
    <property type="entry name" value="EmrE-like"/>
</dbReference>
<feature type="domain" description="EamA" evidence="8">
    <location>
        <begin position="273"/>
        <end position="410"/>
    </location>
</feature>
<dbReference type="EMBL" id="JBBNAG010000004">
    <property type="protein sequence ID" value="KAK9141312.1"/>
    <property type="molecule type" value="Genomic_DNA"/>
</dbReference>
<keyword evidence="4 7" id="KW-1133">Transmembrane helix</keyword>
<evidence type="ECO:0000256" key="1">
    <source>
        <dbReference type="ARBA" id="ARBA00004141"/>
    </source>
</evidence>
<proteinExistence type="inferred from homology"/>
<evidence type="ECO:0000256" key="5">
    <source>
        <dbReference type="ARBA" id="ARBA00023136"/>
    </source>
</evidence>
<name>A0AAP0JW86_9MAGN</name>
<feature type="transmembrane region" description="Helical" evidence="7">
    <location>
        <begin position="366"/>
        <end position="387"/>
    </location>
</feature>
<organism evidence="9 10">
    <name type="scientific">Stephania cephalantha</name>
    <dbReference type="NCBI Taxonomy" id="152367"/>
    <lineage>
        <taxon>Eukaryota</taxon>
        <taxon>Viridiplantae</taxon>
        <taxon>Streptophyta</taxon>
        <taxon>Embryophyta</taxon>
        <taxon>Tracheophyta</taxon>
        <taxon>Spermatophyta</taxon>
        <taxon>Magnoliopsida</taxon>
        <taxon>Ranunculales</taxon>
        <taxon>Menispermaceae</taxon>
        <taxon>Menispermoideae</taxon>
        <taxon>Cissampelideae</taxon>
        <taxon>Stephania</taxon>
    </lineage>
</organism>
<accession>A0AAP0JW86</accession>
<dbReference type="PANTHER" id="PTHR31218">
    <property type="entry name" value="WAT1-RELATED PROTEIN"/>
    <property type="match status" value="1"/>
</dbReference>
<evidence type="ECO:0000313" key="9">
    <source>
        <dbReference type="EMBL" id="KAK9141312.1"/>
    </source>
</evidence>
<keyword evidence="5 7" id="KW-0472">Membrane</keyword>